<dbReference type="Proteomes" id="UP000320762">
    <property type="component" value="Unassembled WGS sequence"/>
</dbReference>
<sequence length="614" mass="65703">MVCFLLIRVPQRVRRLATNECTHYNSTAMRLATLGALAGAALAQDWQTWCGKHYENGSPIVPPGGRFPEPVSSETPLVAVRCAQAIAPYLPEDAGSDDVSVLIDLPVRYYQISGAAAIDLSNASTMSVTVSLGDTILATGEVPLNATKHALPFSLSDLEPSSQPRTLTCRATYEDQEYTGTTSLAYLPAPDVGSVTKMDRRTGALLARPANDSTGAYAPVVPVGFYTIYGDYLTNDPVGVAANLSAQGLALVHPVPTFDDSLEAVLDAIEAAGLYLMYDMRGTYSNATSVDEQVRAVRGRKNLLLWYTADEPDGTSDDLNATVEARNLITGLDGGDGEGGVGYHPVSLVLNCQDYYYSEYTAGADIVLQDAYTIGNNVTYSTVWDTVCTEDYGDCGCDNCKGSFVDIATRLDQFRQRNFINGWDLTKSLWTVPQAFGNESYWPRYPTGKEFLVESIIGINHGALGVIPWDDPTPDDIKQAASMLARAMPSMLPYLASPTSVVDRRVVNGVDIALWTIEEQSRGVQSFDTVAQTCPGAGDLIADATCVATNSTRRTLVLAANMAYEEATVAWPDLGLVPEGEVELVLASGTAVTTDGTDVTFEAIGSGAFIVPSG</sequence>
<keyword evidence="2" id="KW-1185">Reference proteome</keyword>
<dbReference type="OrthoDB" id="2338662at2759"/>
<protein>
    <submittedName>
        <fullName evidence="1">Uncharacterized protein</fullName>
    </submittedName>
</protein>
<evidence type="ECO:0000313" key="2">
    <source>
        <dbReference type="Proteomes" id="UP000320762"/>
    </source>
</evidence>
<dbReference type="STRING" id="97359.A0A550D0C8"/>
<accession>A0A550D0C8</accession>
<proteinExistence type="predicted"/>
<comment type="caution">
    <text evidence="1">The sequence shown here is derived from an EMBL/GenBank/DDBJ whole genome shotgun (WGS) entry which is preliminary data.</text>
</comment>
<name>A0A550D0C8_9AGAR</name>
<organism evidence="1 2">
    <name type="scientific">Schizophyllum amplum</name>
    <dbReference type="NCBI Taxonomy" id="97359"/>
    <lineage>
        <taxon>Eukaryota</taxon>
        <taxon>Fungi</taxon>
        <taxon>Dikarya</taxon>
        <taxon>Basidiomycota</taxon>
        <taxon>Agaricomycotina</taxon>
        <taxon>Agaricomycetes</taxon>
        <taxon>Agaricomycetidae</taxon>
        <taxon>Agaricales</taxon>
        <taxon>Schizophyllaceae</taxon>
        <taxon>Schizophyllum</taxon>
    </lineage>
</organism>
<dbReference type="AlphaFoldDB" id="A0A550D0C8"/>
<gene>
    <name evidence="1" type="ORF">BD626DRAFT_29615</name>
</gene>
<dbReference type="EMBL" id="VDMD01000001">
    <property type="protein sequence ID" value="TRM70495.1"/>
    <property type="molecule type" value="Genomic_DNA"/>
</dbReference>
<reference evidence="1 2" key="1">
    <citation type="journal article" date="2019" name="New Phytol.">
        <title>Comparative genomics reveals unique wood-decay strategies and fruiting body development in the Schizophyllaceae.</title>
        <authorList>
            <person name="Almasi E."/>
            <person name="Sahu N."/>
            <person name="Krizsan K."/>
            <person name="Balint B."/>
            <person name="Kovacs G.M."/>
            <person name="Kiss B."/>
            <person name="Cseklye J."/>
            <person name="Drula E."/>
            <person name="Henrissat B."/>
            <person name="Nagy I."/>
            <person name="Chovatia M."/>
            <person name="Adam C."/>
            <person name="LaButti K."/>
            <person name="Lipzen A."/>
            <person name="Riley R."/>
            <person name="Grigoriev I.V."/>
            <person name="Nagy L.G."/>
        </authorList>
    </citation>
    <scope>NUCLEOTIDE SEQUENCE [LARGE SCALE GENOMIC DNA]</scope>
    <source>
        <strain evidence="1 2">NL-1724</strain>
    </source>
</reference>
<evidence type="ECO:0000313" key="1">
    <source>
        <dbReference type="EMBL" id="TRM70495.1"/>
    </source>
</evidence>